<dbReference type="RefSeq" id="WP_284727598.1">
    <property type="nucleotide sequence ID" value="NZ_JASCSA010000025.1"/>
</dbReference>
<name>A0ABT6UTL5_9GAMM</name>
<organism evidence="1 2">
    <name type="scientific">Cobetia amphilecti</name>
    <dbReference type="NCBI Taxonomy" id="1055104"/>
    <lineage>
        <taxon>Bacteria</taxon>
        <taxon>Pseudomonadati</taxon>
        <taxon>Pseudomonadota</taxon>
        <taxon>Gammaproteobacteria</taxon>
        <taxon>Oceanospirillales</taxon>
        <taxon>Halomonadaceae</taxon>
        <taxon>Cobetia</taxon>
    </lineage>
</organism>
<gene>
    <name evidence="1" type="ORF">QLT01_17070</name>
</gene>
<comment type="caution">
    <text evidence="1">The sequence shown here is derived from an EMBL/GenBank/DDBJ whole genome shotgun (WGS) entry which is preliminary data.</text>
</comment>
<evidence type="ECO:0000313" key="2">
    <source>
        <dbReference type="Proteomes" id="UP001229025"/>
    </source>
</evidence>
<accession>A0ABT6UTL5</accession>
<dbReference type="EMBL" id="JASCSA010000025">
    <property type="protein sequence ID" value="MDI5886057.1"/>
    <property type="molecule type" value="Genomic_DNA"/>
</dbReference>
<keyword evidence="2" id="KW-1185">Reference proteome</keyword>
<sequence length="142" mass="15557">MIATHKGTQQDLAGQVERLAAELGDLRASLEGRDAYMMAKGVRQAIEATRDSMHEGGRQWLCRVVDLEAWAARLDTVATAPPEPVEPTIAQKRTQLRADLRALETARATREITPALASMITGRIMREDATLAHLEQAARIAS</sequence>
<reference evidence="2" key="1">
    <citation type="submission" date="2023-07" db="EMBL/GenBank/DDBJ databases">
        <title>Genome-based characterization of strain KMM 296 and proposal for reclassification of Cobetia litoralis and Cobetia pacifica, and emended description of the species Cobetia amphilecti and Cobetia marina.</title>
        <authorList>
            <person name="Balabanova L."/>
            <person name="Nedashkovskaya O."/>
        </authorList>
    </citation>
    <scope>NUCLEOTIDE SEQUENCE [LARGE SCALE GENOMIC DNA]</scope>
    <source>
        <strain evidence="2">NRIC 0815</strain>
    </source>
</reference>
<protein>
    <submittedName>
        <fullName evidence="1">Uncharacterized protein</fullName>
    </submittedName>
</protein>
<evidence type="ECO:0000313" key="1">
    <source>
        <dbReference type="EMBL" id="MDI5886057.1"/>
    </source>
</evidence>
<dbReference type="Proteomes" id="UP001229025">
    <property type="component" value="Unassembled WGS sequence"/>
</dbReference>
<proteinExistence type="predicted"/>